<dbReference type="EMBL" id="CM037615">
    <property type="protein sequence ID" value="KAH8013844.1"/>
    <property type="molecule type" value="Genomic_DNA"/>
</dbReference>
<dbReference type="Proteomes" id="UP000827872">
    <property type="component" value="Linkage Group LG02"/>
</dbReference>
<evidence type="ECO:0000313" key="2">
    <source>
        <dbReference type="Proteomes" id="UP000827872"/>
    </source>
</evidence>
<comment type="caution">
    <text evidence="1">The sequence shown here is derived from an EMBL/GenBank/DDBJ whole genome shotgun (WGS) entry which is preliminary data.</text>
</comment>
<sequence>MWGGGATWRTCAWEPALGRTRGAKRTCNCEGAVKKKFRLLDFTAGSYTPTLQMTVSPFSPVKSESLNSPSQLRVHFAPRDAPSALSVEHRPSHNIEHQVRDTVSVLMPYLVSMRYIAAYLLAVLGGNESPGSKDLKKILDSVGIETDDERMNKVINELNGKNIEDVIAQDSPVVFLDL</sequence>
<gene>
    <name evidence="1" type="ORF">K3G42_022554</name>
</gene>
<reference evidence="1" key="1">
    <citation type="submission" date="2021-08" db="EMBL/GenBank/DDBJ databases">
        <title>The first chromosome-level gecko genome reveals the dynamic sex chromosomes of Neotropical dwarf geckos (Sphaerodactylidae: Sphaerodactylus).</title>
        <authorList>
            <person name="Pinto B.J."/>
            <person name="Keating S.E."/>
            <person name="Gamble T."/>
        </authorList>
    </citation>
    <scope>NUCLEOTIDE SEQUENCE</scope>
    <source>
        <strain evidence="1">TG3544</strain>
    </source>
</reference>
<keyword evidence="2" id="KW-1185">Reference proteome</keyword>
<protein>
    <submittedName>
        <fullName evidence="1">Uncharacterized protein</fullName>
    </submittedName>
</protein>
<accession>A0ACB8G2E8</accession>
<name>A0ACB8G2E8_9SAUR</name>
<organism evidence="1 2">
    <name type="scientific">Sphaerodactylus townsendi</name>
    <dbReference type="NCBI Taxonomy" id="933632"/>
    <lineage>
        <taxon>Eukaryota</taxon>
        <taxon>Metazoa</taxon>
        <taxon>Chordata</taxon>
        <taxon>Craniata</taxon>
        <taxon>Vertebrata</taxon>
        <taxon>Euteleostomi</taxon>
        <taxon>Lepidosauria</taxon>
        <taxon>Squamata</taxon>
        <taxon>Bifurcata</taxon>
        <taxon>Gekkota</taxon>
        <taxon>Sphaerodactylidae</taxon>
        <taxon>Sphaerodactylus</taxon>
    </lineage>
</organism>
<evidence type="ECO:0000313" key="1">
    <source>
        <dbReference type="EMBL" id="KAH8013844.1"/>
    </source>
</evidence>
<proteinExistence type="predicted"/>